<comment type="caution">
    <text evidence="1">The sequence shown here is derived from an EMBL/GenBank/DDBJ whole genome shotgun (WGS) entry which is preliminary data.</text>
</comment>
<dbReference type="OrthoDB" id="9776955at2"/>
<dbReference type="AlphaFoldDB" id="A0A1D2YW03"/>
<evidence type="ECO:0000313" key="1">
    <source>
        <dbReference type="EMBL" id="OEF99910.1"/>
    </source>
</evidence>
<dbReference type="InterPro" id="IPR028082">
    <property type="entry name" value="Peripla_BP_I"/>
</dbReference>
<dbReference type="PANTHER" id="PTHR35271:SF1">
    <property type="entry name" value="ABC TRANSPORTER, SUBSTRATE-BINDING LIPOPROTEIN"/>
    <property type="match status" value="1"/>
</dbReference>
<proteinExistence type="predicted"/>
<dbReference type="CDD" id="cd06325">
    <property type="entry name" value="PBP1_ABC_unchar_transporter"/>
    <property type="match status" value="1"/>
</dbReference>
<name>A0A1D2YW03_9BACI</name>
<protein>
    <submittedName>
        <fullName evidence="1">Sugar ABC transporter substrate-binding protein</fullName>
    </submittedName>
</protein>
<dbReference type="RefSeq" id="WP_069656215.1">
    <property type="nucleotide sequence ID" value="NZ_MIJF01000012.1"/>
</dbReference>
<sequence>MNKLLKIGIMFFVLTTLLLFVGCSSDSANQPEQSLIKIGIIQIVEHPALDNARKGFIDALKDAGYEDNKQVEFDYQNAQGSRDTLTTIAQKFVNDKKDMIFAIATPSAQAAAQQTDSIPIVITAVTDPVAAGIVNSVEKPGTNITGTTDMNPVKDQLALIKKIKPEAKTIGIIYNTGEPNSEVQVNLAKTVASELGLELELVGITSSTEVKQAADSLAMKVDAIYVPTDNTVVASLEAVISVAENNKIPVIVGEGEVVKRGGIITYGLDYYKLGYQTGEMAIKILKNESKPEDMPIETQKDMKLYINLNAAKRMGVEIPEKLLEKADEIFE</sequence>
<dbReference type="STRING" id="337097.BHF71_07320"/>
<dbReference type="EMBL" id="MIJF01000012">
    <property type="protein sequence ID" value="OEF99910.1"/>
    <property type="molecule type" value="Genomic_DNA"/>
</dbReference>
<evidence type="ECO:0000313" key="2">
    <source>
        <dbReference type="Proteomes" id="UP000243739"/>
    </source>
</evidence>
<gene>
    <name evidence="1" type="ORF">BHF71_07320</name>
</gene>
<dbReference type="Proteomes" id="UP000243739">
    <property type="component" value="Unassembled WGS sequence"/>
</dbReference>
<dbReference type="SUPFAM" id="SSF53822">
    <property type="entry name" value="Periplasmic binding protein-like I"/>
    <property type="match status" value="1"/>
</dbReference>
<dbReference type="PROSITE" id="PS51257">
    <property type="entry name" value="PROKAR_LIPOPROTEIN"/>
    <property type="match status" value="1"/>
</dbReference>
<accession>A0A1D2YW03</accession>
<dbReference type="Gene3D" id="3.40.50.2300">
    <property type="match status" value="2"/>
</dbReference>
<dbReference type="Pfam" id="PF04392">
    <property type="entry name" value="ABC_sub_bind"/>
    <property type="match status" value="1"/>
</dbReference>
<reference evidence="1 2" key="1">
    <citation type="submission" date="2016-09" db="EMBL/GenBank/DDBJ databases">
        <title>Draft genome sequence for the type strain of Vulcanibacillus modesticaldus BR, a strictly anaerobic, moderately thermophilic, and nitrate-reducing bacterium from deep sea-hydrothermal vents of the Mid-Atlantic Ridge.</title>
        <authorList>
            <person name="Abin C.A."/>
            <person name="Hollibaugh J.T."/>
        </authorList>
    </citation>
    <scope>NUCLEOTIDE SEQUENCE [LARGE SCALE GENOMIC DNA]</scope>
    <source>
        <strain evidence="1 2">BR</strain>
    </source>
</reference>
<dbReference type="PANTHER" id="PTHR35271">
    <property type="entry name" value="ABC TRANSPORTER, SUBSTRATE-BINDING LIPOPROTEIN-RELATED"/>
    <property type="match status" value="1"/>
</dbReference>
<dbReference type="InterPro" id="IPR007487">
    <property type="entry name" value="ABC_transpt-TYRBP-like"/>
</dbReference>
<keyword evidence="2" id="KW-1185">Reference proteome</keyword>
<organism evidence="1 2">
    <name type="scientific">Vulcanibacillus modesticaldus</name>
    <dbReference type="NCBI Taxonomy" id="337097"/>
    <lineage>
        <taxon>Bacteria</taxon>
        <taxon>Bacillati</taxon>
        <taxon>Bacillota</taxon>
        <taxon>Bacilli</taxon>
        <taxon>Bacillales</taxon>
        <taxon>Bacillaceae</taxon>
        <taxon>Vulcanibacillus</taxon>
    </lineage>
</organism>